<feature type="domain" description="NADH:flavin oxidoreductase/NADH oxidase N-terminal" evidence="4">
    <location>
        <begin position="42"/>
        <end position="339"/>
    </location>
</feature>
<accession>A0A8I0G0G1</accession>
<evidence type="ECO:0000259" key="4">
    <source>
        <dbReference type="Pfam" id="PF00724"/>
    </source>
</evidence>
<dbReference type="PANTHER" id="PTHR43656:SF2">
    <property type="entry name" value="BINDING OXIDOREDUCTASE, PUTATIVE (AFU_ORTHOLOGUE AFUA_2G08260)-RELATED"/>
    <property type="match status" value="1"/>
</dbReference>
<sequence length="381" mass="40980">MGPSSRAGARAPARVPDRRVKDVSTPNPAAPLELAHGPAWPNRWTLAPLTNKQSHADGTLSDDEYEWLVARARGGFGLVMTCAAYVSPEGQAWKGQLGISDDRHDAGLRRLADGIRELGAVSSIQLHHGGMRADASISGHPLVAPWDDPDRGVHALSTSDVQRVIDDFVAAAVRAEKAGFDGVEIHGAHGYVLCQFLDARKNHRTDGYGGSLEGRSRPLREVLSGIRAATGADFQVGVRVSPEGYGITVADSRALVEQILASGDADYVDLSLWDVAKEPRDTAVDGLLIDQYVDLPRHGTRLGVAGKILAAQDADWCLERGADFVTVGTAAIIHHDLPRLVASTPGFVSEPQPFSRSRLEQEHLGRDFIDYLADGWDDFVA</sequence>
<dbReference type="EMBL" id="JACWMT010000004">
    <property type="protein sequence ID" value="MBD1271893.1"/>
    <property type="molecule type" value="Genomic_DNA"/>
</dbReference>
<dbReference type="Gene3D" id="3.20.20.70">
    <property type="entry name" value="Aldolase class I"/>
    <property type="match status" value="1"/>
</dbReference>
<protein>
    <submittedName>
        <fullName evidence="5">NADH:flavin oxidoreductase</fullName>
    </submittedName>
</protein>
<dbReference type="GO" id="GO:0010181">
    <property type="term" value="F:FMN binding"/>
    <property type="evidence" value="ECO:0007669"/>
    <property type="project" value="InterPro"/>
</dbReference>
<dbReference type="AlphaFoldDB" id="A0A8I0G0G1"/>
<dbReference type="InterPro" id="IPR051799">
    <property type="entry name" value="NADH_flavin_oxidoreductase"/>
</dbReference>
<keyword evidence="2" id="KW-0560">Oxidoreductase</keyword>
<evidence type="ECO:0000256" key="3">
    <source>
        <dbReference type="SAM" id="MobiDB-lite"/>
    </source>
</evidence>
<name>A0A8I0G0G1_9ACTN</name>
<keyword evidence="1" id="KW-0285">Flavoprotein</keyword>
<dbReference type="InterPro" id="IPR001155">
    <property type="entry name" value="OxRdtase_FMN_N"/>
</dbReference>
<evidence type="ECO:0000256" key="1">
    <source>
        <dbReference type="ARBA" id="ARBA00022630"/>
    </source>
</evidence>
<reference evidence="5" key="1">
    <citation type="submission" date="2020-09" db="EMBL/GenBank/DDBJ databases">
        <title>Novel species in genus Aeromicrobium.</title>
        <authorList>
            <person name="Zhang G."/>
        </authorList>
    </citation>
    <scope>NUCLEOTIDE SEQUENCE</scope>
    <source>
        <strain evidence="5">SSW1-57</strain>
    </source>
</reference>
<dbReference type="CDD" id="cd02803">
    <property type="entry name" value="OYE_like_FMN_family"/>
    <property type="match status" value="1"/>
</dbReference>
<dbReference type="SUPFAM" id="SSF51395">
    <property type="entry name" value="FMN-linked oxidoreductases"/>
    <property type="match status" value="1"/>
</dbReference>
<proteinExistence type="predicted"/>
<dbReference type="Proteomes" id="UP000659061">
    <property type="component" value="Unassembled WGS sequence"/>
</dbReference>
<evidence type="ECO:0000313" key="5">
    <source>
        <dbReference type="EMBL" id="MBD1271893.1"/>
    </source>
</evidence>
<dbReference type="GO" id="GO:0016491">
    <property type="term" value="F:oxidoreductase activity"/>
    <property type="evidence" value="ECO:0007669"/>
    <property type="project" value="UniProtKB-KW"/>
</dbReference>
<feature type="region of interest" description="Disordered" evidence="3">
    <location>
        <begin position="1"/>
        <end position="36"/>
    </location>
</feature>
<comment type="caution">
    <text evidence="5">The sequence shown here is derived from an EMBL/GenBank/DDBJ whole genome shotgun (WGS) entry which is preliminary data.</text>
</comment>
<evidence type="ECO:0000256" key="2">
    <source>
        <dbReference type="ARBA" id="ARBA00023002"/>
    </source>
</evidence>
<organism evidence="5 6">
    <name type="scientific">Aeromicrobium tamlense</name>
    <dbReference type="NCBI Taxonomy" id="375541"/>
    <lineage>
        <taxon>Bacteria</taxon>
        <taxon>Bacillati</taxon>
        <taxon>Actinomycetota</taxon>
        <taxon>Actinomycetes</taxon>
        <taxon>Propionibacteriales</taxon>
        <taxon>Nocardioidaceae</taxon>
        <taxon>Aeromicrobium</taxon>
    </lineage>
</organism>
<dbReference type="PANTHER" id="PTHR43656">
    <property type="entry name" value="BINDING OXIDOREDUCTASE, PUTATIVE (AFU_ORTHOLOGUE AFUA_2G08260)-RELATED"/>
    <property type="match status" value="1"/>
</dbReference>
<gene>
    <name evidence="5" type="ORF">IDH50_16735</name>
</gene>
<evidence type="ECO:0000313" key="6">
    <source>
        <dbReference type="Proteomes" id="UP000659061"/>
    </source>
</evidence>
<feature type="compositionally biased region" description="Low complexity" evidence="3">
    <location>
        <begin position="1"/>
        <end position="14"/>
    </location>
</feature>
<dbReference type="InterPro" id="IPR013785">
    <property type="entry name" value="Aldolase_TIM"/>
</dbReference>
<dbReference type="Pfam" id="PF00724">
    <property type="entry name" value="Oxidored_FMN"/>
    <property type="match status" value="1"/>
</dbReference>